<name>A0ABW0QAG0_9BURK</name>
<dbReference type="RefSeq" id="WP_157090285.1">
    <property type="nucleotide sequence ID" value="NZ_JBHSMX010000012.1"/>
</dbReference>
<sequence>MIPKLLKKLLMNREGAWIGPGLSAGDQRKERALKTKNRAQLLGPGD</sequence>
<dbReference type="Proteomes" id="UP001596084">
    <property type="component" value="Unassembled WGS sequence"/>
</dbReference>
<keyword evidence="3" id="KW-1185">Reference proteome</keyword>
<accession>A0ABW0QAG0</accession>
<comment type="caution">
    <text evidence="2">The sequence shown here is derived from an EMBL/GenBank/DDBJ whole genome shotgun (WGS) entry which is preliminary data.</text>
</comment>
<organism evidence="2 3">
    <name type="scientific">Polaromonas jejuensis</name>
    <dbReference type="NCBI Taxonomy" id="457502"/>
    <lineage>
        <taxon>Bacteria</taxon>
        <taxon>Pseudomonadati</taxon>
        <taxon>Pseudomonadota</taxon>
        <taxon>Betaproteobacteria</taxon>
        <taxon>Burkholderiales</taxon>
        <taxon>Comamonadaceae</taxon>
        <taxon>Polaromonas</taxon>
    </lineage>
</organism>
<evidence type="ECO:0000313" key="2">
    <source>
        <dbReference type="EMBL" id="MFC5520887.1"/>
    </source>
</evidence>
<feature type="region of interest" description="Disordered" evidence="1">
    <location>
        <begin position="20"/>
        <end position="46"/>
    </location>
</feature>
<dbReference type="EMBL" id="JBHSMX010000012">
    <property type="protein sequence ID" value="MFC5520887.1"/>
    <property type="molecule type" value="Genomic_DNA"/>
</dbReference>
<gene>
    <name evidence="2" type="ORF">ACFPP7_08145</name>
</gene>
<evidence type="ECO:0000313" key="3">
    <source>
        <dbReference type="Proteomes" id="UP001596084"/>
    </source>
</evidence>
<protein>
    <submittedName>
        <fullName evidence="2">Uncharacterized protein</fullName>
    </submittedName>
</protein>
<proteinExistence type="predicted"/>
<evidence type="ECO:0000256" key="1">
    <source>
        <dbReference type="SAM" id="MobiDB-lite"/>
    </source>
</evidence>
<reference evidence="3" key="1">
    <citation type="journal article" date="2019" name="Int. J. Syst. Evol. Microbiol.">
        <title>The Global Catalogue of Microorganisms (GCM) 10K type strain sequencing project: providing services to taxonomists for standard genome sequencing and annotation.</title>
        <authorList>
            <consortium name="The Broad Institute Genomics Platform"/>
            <consortium name="The Broad Institute Genome Sequencing Center for Infectious Disease"/>
            <person name="Wu L."/>
            <person name="Ma J."/>
        </authorList>
    </citation>
    <scope>NUCLEOTIDE SEQUENCE [LARGE SCALE GENOMIC DNA]</scope>
    <source>
        <strain evidence="3">CGMCC 4.7277</strain>
    </source>
</reference>